<reference evidence="1" key="1">
    <citation type="submission" date="2024-02" db="EMBL/GenBank/DDBJ databases">
        <title>Tomenella chthoni gen. nov. sp. nov., a member of the family Jonesiaceae isolated from bat guano.</title>
        <authorList>
            <person name="Miller S.L."/>
            <person name="King J."/>
            <person name="Sankaranarayanan K."/>
            <person name="Lawson P.A."/>
        </authorList>
    </citation>
    <scope>NUCLEOTIDE SEQUENCE</scope>
    <source>
        <strain evidence="1">BS-20</strain>
    </source>
</reference>
<accession>A0AAU7DZH0</accession>
<proteinExistence type="predicted"/>
<dbReference type="InterPro" id="IPR016155">
    <property type="entry name" value="Mopterin_synth/thiamin_S_b"/>
</dbReference>
<sequence>MFAVTVRYFAAARAAAGGTRQEVIEAATPAQAFELAAQTHGSELARIIGISSYLLDGVSLAKEDSAQQLSAPVTLDIMPPFAGG</sequence>
<evidence type="ECO:0000313" key="1">
    <source>
        <dbReference type="EMBL" id="XBH22764.1"/>
    </source>
</evidence>
<dbReference type="SUPFAM" id="SSF54285">
    <property type="entry name" value="MoaD/ThiS"/>
    <property type="match status" value="1"/>
</dbReference>
<dbReference type="EMBL" id="CP146203">
    <property type="protein sequence ID" value="XBH22764.1"/>
    <property type="molecule type" value="Genomic_DNA"/>
</dbReference>
<name>A0AAU7DZH0_9MICO</name>
<protein>
    <submittedName>
        <fullName evidence="1">MoaD/ThiS family protein</fullName>
    </submittedName>
</protein>
<organism evidence="1">
    <name type="scientific">Jonesiaceae bacterium BS-20</name>
    <dbReference type="NCBI Taxonomy" id="3120821"/>
    <lineage>
        <taxon>Bacteria</taxon>
        <taxon>Bacillati</taxon>
        <taxon>Actinomycetota</taxon>
        <taxon>Actinomycetes</taxon>
        <taxon>Micrococcales</taxon>
        <taxon>Jonesiaceae</taxon>
    </lineage>
</organism>
<dbReference type="InterPro" id="IPR012675">
    <property type="entry name" value="Beta-grasp_dom_sf"/>
</dbReference>
<dbReference type="Gene3D" id="3.10.20.30">
    <property type="match status" value="1"/>
</dbReference>
<dbReference type="AlphaFoldDB" id="A0AAU7DZH0"/>
<gene>
    <name evidence="1" type="ORF">V5R04_05980</name>
</gene>